<protein>
    <submittedName>
        <fullName evidence="1">9252_t:CDS:1</fullName>
    </submittedName>
</protein>
<comment type="caution">
    <text evidence="1">The sequence shown here is derived from an EMBL/GenBank/DDBJ whole genome shotgun (WGS) entry which is preliminary data.</text>
</comment>
<keyword evidence="2" id="KW-1185">Reference proteome</keyword>
<accession>A0ACA9NAL7</accession>
<proteinExistence type="predicted"/>
<feature type="non-terminal residue" evidence="1">
    <location>
        <position position="214"/>
    </location>
</feature>
<organism evidence="1 2">
    <name type="scientific">Scutellospora calospora</name>
    <dbReference type="NCBI Taxonomy" id="85575"/>
    <lineage>
        <taxon>Eukaryota</taxon>
        <taxon>Fungi</taxon>
        <taxon>Fungi incertae sedis</taxon>
        <taxon>Mucoromycota</taxon>
        <taxon>Glomeromycotina</taxon>
        <taxon>Glomeromycetes</taxon>
        <taxon>Diversisporales</taxon>
        <taxon>Gigasporaceae</taxon>
        <taxon>Scutellospora</taxon>
    </lineage>
</organism>
<dbReference type="Proteomes" id="UP000789860">
    <property type="component" value="Unassembled WGS sequence"/>
</dbReference>
<dbReference type="EMBL" id="CAJVPM010021751">
    <property type="protein sequence ID" value="CAG8641763.1"/>
    <property type="molecule type" value="Genomic_DNA"/>
</dbReference>
<reference evidence="1" key="1">
    <citation type="submission" date="2021-06" db="EMBL/GenBank/DDBJ databases">
        <authorList>
            <person name="Kallberg Y."/>
            <person name="Tangrot J."/>
            <person name="Rosling A."/>
        </authorList>
    </citation>
    <scope>NUCLEOTIDE SEQUENCE</scope>
    <source>
        <strain evidence="1">AU212A</strain>
    </source>
</reference>
<sequence>MSALVATAVKKQDFKTCEQSSFCKRNRAYADKSTENPSYISPYSVIQDSIIIKDGIIFGDLINSENNIKFVFELYLLEIGATRIKINEKRPLKPRYDRVKDWALVQELSNTLEYSLNPSKPGFTSLSFGKERNQTVLIYHSPFRVEFLVNDVPTIILNDRGLLNIEHLRKKDEDVPSPVDQSNSEDNNIVKEENDIDKGLWKETFNGKEDPKPN</sequence>
<evidence type="ECO:0000313" key="1">
    <source>
        <dbReference type="EMBL" id="CAG8641763.1"/>
    </source>
</evidence>
<name>A0ACA9NAL7_9GLOM</name>
<evidence type="ECO:0000313" key="2">
    <source>
        <dbReference type="Proteomes" id="UP000789860"/>
    </source>
</evidence>
<gene>
    <name evidence="1" type="ORF">SCALOS_LOCUS8352</name>
</gene>